<evidence type="ECO:0000313" key="4">
    <source>
        <dbReference type="Proteomes" id="UP000245793"/>
    </source>
</evidence>
<evidence type="ECO:0000259" key="2">
    <source>
        <dbReference type="Pfam" id="PF14684"/>
    </source>
</evidence>
<dbReference type="Pfam" id="PF03572">
    <property type="entry name" value="Peptidase_S41"/>
    <property type="match status" value="1"/>
</dbReference>
<accession>A0A2U1E5G9</accession>
<evidence type="ECO:0000313" key="3">
    <source>
        <dbReference type="EMBL" id="PVY94929.1"/>
    </source>
</evidence>
<proteinExistence type="predicted"/>
<keyword evidence="3" id="KW-0378">Hydrolase</keyword>
<dbReference type="InterPro" id="IPR029045">
    <property type="entry name" value="ClpP/crotonase-like_dom_sf"/>
</dbReference>
<dbReference type="InterPro" id="IPR028204">
    <property type="entry name" value="Tricorn_C1"/>
</dbReference>
<feature type="domain" description="Tail specific protease" evidence="1">
    <location>
        <begin position="192"/>
        <end position="402"/>
    </location>
</feature>
<sequence>MRINSFKNGLVLIGLIFMLTISGCKNKKTDINSNDKNENKVAEDSNANSKQADYLSDFEFAFDTLKTYYPFFDVNKKLNDIDFLSMHDEFKSWISECKNDDEFFDTMDEILSYANNGHTNMVPIEEGNFFHTIYFDSTFNPELKRISETYENPLVKERYKIVADYKLENDAHEGSGEKETSNVIAKDYVDGRIAYIKVKEMRIKRDKDIEVLNKYLDKIKNYDALIIDIQGNPGGDSTYWQDYLIPKITNRPLTQNVYSFMKKGKIFEDIFELYGYEDVTEDVMEELDFPEVTSEIAKKFDKYSFEAITVEPSEKSINFGGNIYLLVDRDVFSSAEALASFAKETGFATLVGEKTGGDGIGTDPYQVDLPKTGFVMRFPKELGITERGVIDELEKTTPDIKIISNEENINEDSKKKVLEIEDENAEKYMNKAS</sequence>
<reference evidence="3 4" key="1">
    <citation type="submission" date="2018-04" db="EMBL/GenBank/DDBJ databases">
        <title>Genomic Encyclopedia of Type Strains, Phase IV (KMG-IV): sequencing the most valuable type-strain genomes for metagenomic binning, comparative biology and taxonomic classification.</title>
        <authorList>
            <person name="Goeker M."/>
        </authorList>
    </citation>
    <scope>NUCLEOTIDE SEQUENCE [LARGE SCALE GENOMIC DNA]</scope>
    <source>
        <strain evidence="3 4">DSM 20705</strain>
    </source>
</reference>
<keyword evidence="4" id="KW-1185">Reference proteome</keyword>
<protein>
    <submittedName>
        <fullName evidence="3">Tricorn protease-like protein</fullName>
    </submittedName>
</protein>
<dbReference type="Gene3D" id="3.90.226.10">
    <property type="entry name" value="2-enoyl-CoA Hydratase, Chain A, domain 1"/>
    <property type="match status" value="1"/>
</dbReference>
<name>A0A2U1E5G9_9FIRM</name>
<dbReference type="Proteomes" id="UP000245793">
    <property type="component" value="Unassembled WGS sequence"/>
</dbReference>
<evidence type="ECO:0000259" key="1">
    <source>
        <dbReference type="Pfam" id="PF03572"/>
    </source>
</evidence>
<keyword evidence="3" id="KW-0645">Protease</keyword>
<dbReference type="Gene3D" id="3.30.750.44">
    <property type="match status" value="1"/>
</dbReference>
<dbReference type="GO" id="GO:0006508">
    <property type="term" value="P:proteolysis"/>
    <property type="evidence" value="ECO:0007669"/>
    <property type="project" value="UniProtKB-KW"/>
</dbReference>
<gene>
    <name evidence="3" type="ORF">C7381_103168</name>
</gene>
<dbReference type="PROSITE" id="PS51257">
    <property type="entry name" value="PROKAR_LIPOPROTEIN"/>
    <property type="match status" value="1"/>
</dbReference>
<organism evidence="3 4">
    <name type="scientific">Ezakiella coagulans</name>
    <dbReference type="NCBI Taxonomy" id="46507"/>
    <lineage>
        <taxon>Bacteria</taxon>
        <taxon>Bacillati</taxon>
        <taxon>Bacillota</taxon>
        <taxon>Tissierellia</taxon>
        <taxon>Ezakiella</taxon>
    </lineage>
</organism>
<dbReference type="RefSeq" id="WP_116479927.1">
    <property type="nucleotide sequence ID" value="NZ_QEKV01000003.1"/>
</dbReference>
<feature type="domain" description="Tricorn protease C1" evidence="2">
    <location>
        <begin position="52"/>
        <end position="111"/>
    </location>
</feature>
<dbReference type="InterPro" id="IPR005151">
    <property type="entry name" value="Tail-specific_protease"/>
</dbReference>
<dbReference type="Pfam" id="PF14684">
    <property type="entry name" value="Tricorn_C1"/>
    <property type="match status" value="1"/>
</dbReference>
<dbReference type="EMBL" id="QEKV01000003">
    <property type="protein sequence ID" value="PVY94929.1"/>
    <property type="molecule type" value="Genomic_DNA"/>
</dbReference>
<dbReference type="GO" id="GO:0008236">
    <property type="term" value="F:serine-type peptidase activity"/>
    <property type="evidence" value="ECO:0007669"/>
    <property type="project" value="InterPro"/>
</dbReference>
<dbReference type="AlphaFoldDB" id="A0A2U1E5G9"/>
<comment type="caution">
    <text evidence="3">The sequence shown here is derived from an EMBL/GenBank/DDBJ whole genome shotgun (WGS) entry which is preliminary data.</text>
</comment>
<dbReference type="SUPFAM" id="SSF52096">
    <property type="entry name" value="ClpP/crotonase"/>
    <property type="match status" value="1"/>
</dbReference>